<accession>S8EG78</accession>
<dbReference type="Proteomes" id="UP000015453">
    <property type="component" value="Unassembled WGS sequence"/>
</dbReference>
<protein>
    <recommendedName>
        <fullName evidence="5">Glycosyltransferase</fullName>
        <ecNumber evidence="5">2.4.1.-</ecNumber>
    </recommendedName>
</protein>
<dbReference type="EMBL" id="AUSU01001148">
    <property type="protein sequence ID" value="EPS71672.1"/>
    <property type="molecule type" value="Genomic_DNA"/>
</dbReference>
<dbReference type="FunFam" id="3.40.50.2000:FF:000060">
    <property type="entry name" value="Glycosyltransferase"/>
    <property type="match status" value="1"/>
</dbReference>
<evidence type="ECO:0000256" key="4">
    <source>
        <dbReference type="RuleBase" id="RU003718"/>
    </source>
</evidence>
<evidence type="ECO:0000256" key="2">
    <source>
        <dbReference type="ARBA" id="ARBA00022676"/>
    </source>
</evidence>
<evidence type="ECO:0000256" key="5">
    <source>
        <dbReference type="RuleBase" id="RU362057"/>
    </source>
</evidence>
<dbReference type="PROSITE" id="PS00375">
    <property type="entry name" value="UDPGT"/>
    <property type="match status" value="1"/>
</dbReference>
<dbReference type="InterPro" id="IPR035595">
    <property type="entry name" value="UDP_glycos_trans_CS"/>
</dbReference>
<dbReference type="PANTHER" id="PTHR48044">
    <property type="entry name" value="GLYCOSYLTRANSFERASE"/>
    <property type="match status" value="1"/>
</dbReference>
<dbReference type="InterPro" id="IPR002213">
    <property type="entry name" value="UDP_glucos_trans"/>
</dbReference>
<dbReference type="SUPFAM" id="SSF53756">
    <property type="entry name" value="UDP-Glycosyltransferase/glycogen phosphorylase"/>
    <property type="match status" value="1"/>
</dbReference>
<dbReference type="GO" id="GO:0008194">
    <property type="term" value="F:UDP-glycosyltransferase activity"/>
    <property type="evidence" value="ECO:0007669"/>
    <property type="project" value="InterPro"/>
</dbReference>
<organism evidence="6 7">
    <name type="scientific">Genlisea aurea</name>
    <dbReference type="NCBI Taxonomy" id="192259"/>
    <lineage>
        <taxon>Eukaryota</taxon>
        <taxon>Viridiplantae</taxon>
        <taxon>Streptophyta</taxon>
        <taxon>Embryophyta</taxon>
        <taxon>Tracheophyta</taxon>
        <taxon>Spermatophyta</taxon>
        <taxon>Magnoliopsida</taxon>
        <taxon>eudicotyledons</taxon>
        <taxon>Gunneridae</taxon>
        <taxon>Pentapetalae</taxon>
        <taxon>asterids</taxon>
        <taxon>lamiids</taxon>
        <taxon>Lamiales</taxon>
        <taxon>Lentibulariaceae</taxon>
        <taxon>Genlisea</taxon>
    </lineage>
</organism>
<keyword evidence="3 4" id="KW-0808">Transferase</keyword>
<dbReference type="CDD" id="cd03784">
    <property type="entry name" value="GT1_Gtf-like"/>
    <property type="match status" value="1"/>
</dbReference>
<proteinExistence type="inferred from homology"/>
<dbReference type="Gene3D" id="3.40.50.2000">
    <property type="entry name" value="Glycogen Phosphorylase B"/>
    <property type="match status" value="2"/>
</dbReference>
<reference evidence="6 7" key="1">
    <citation type="journal article" date="2013" name="BMC Genomics">
        <title>The miniature genome of a carnivorous plant Genlisea aurea contains a low number of genes and short non-coding sequences.</title>
        <authorList>
            <person name="Leushkin E.V."/>
            <person name="Sutormin R.A."/>
            <person name="Nabieva E.R."/>
            <person name="Penin A.A."/>
            <person name="Kondrashov A.S."/>
            <person name="Logacheva M.D."/>
        </authorList>
    </citation>
    <scope>NUCLEOTIDE SEQUENCE [LARGE SCALE GENOMIC DNA]</scope>
</reference>
<dbReference type="Pfam" id="PF00201">
    <property type="entry name" value="UDPGT"/>
    <property type="match status" value="1"/>
</dbReference>
<evidence type="ECO:0000313" key="6">
    <source>
        <dbReference type="EMBL" id="EPS71672.1"/>
    </source>
</evidence>
<keyword evidence="2 4" id="KW-0328">Glycosyltransferase</keyword>
<sequence>MYSVGKKPESKYSKPVMAKELKILFFPWLAHGHLSPFFELAKRLTKKNFKAYICSSPVNLSSIRLPPDSSAVEFVPLHMPESPELPAELHSTRNLPNHRVIELIACFQSCDEIFAGILASLKPDLVIYDLFQPWAPRIAIGMGIPAVFFSMYNATFYSYYHHLYNHGTPETYPFSDAISLDEYERFRLGDLFVHLKDAEHEFVFGNFNLSTEVVLVKGFGKMEEKYINYLSQMNGKRILRTGPLFAGSSIGGVHSEKSSEILKWLSGKPESSTVYISFGSESFLSAKQMQQIGVGLEISPVNFIWVIRFSHLEKARPVEEVLPEGFLDRNKEKGLIITEWAPQQAILGHRSVGGFVSHAGWSSTTESLLCGVPIVAMPLGSDQPINARLLAEAGVAVEVEKSVKDYSGIYMGEAIAEALKKLVAEEGKIMKKRAAALREEMKESEEHDIDIVAHELRNICTKYVT</sequence>
<dbReference type="EC" id="2.4.1.-" evidence="5"/>
<name>S8EG78_9LAMI</name>
<dbReference type="GO" id="GO:0016138">
    <property type="term" value="P:glycoside biosynthetic process"/>
    <property type="evidence" value="ECO:0007669"/>
    <property type="project" value="UniProtKB-ARBA"/>
</dbReference>
<evidence type="ECO:0000256" key="3">
    <source>
        <dbReference type="ARBA" id="ARBA00022679"/>
    </source>
</evidence>
<evidence type="ECO:0000313" key="7">
    <source>
        <dbReference type="Proteomes" id="UP000015453"/>
    </source>
</evidence>
<gene>
    <name evidence="6" type="ORF">M569_03087</name>
</gene>
<dbReference type="PANTHER" id="PTHR48044:SF82">
    <property type="entry name" value="GLYCOSYLTRANSFERASE"/>
    <property type="match status" value="1"/>
</dbReference>
<dbReference type="OrthoDB" id="550202at2759"/>
<comment type="caution">
    <text evidence="6">The sequence shown here is derived from an EMBL/GenBank/DDBJ whole genome shotgun (WGS) entry which is preliminary data.</text>
</comment>
<dbReference type="AlphaFoldDB" id="S8EG78"/>
<evidence type="ECO:0000256" key="1">
    <source>
        <dbReference type="ARBA" id="ARBA00009995"/>
    </source>
</evidence>
<keyword evidence="7" id="KW-1185">Reference proteome</keyword>
<comment type="similarity">
    <text evidence="1 4">Belongs to the UDP-glycosyltransferase family.</text>
</comment>